<dbReference type="Proteomes" id="UP000504844">
    <property type="component" value="Chromosome"/>
</dbReference>
<protein>
    <submittedName>
        <fullName evidence="5">Helix-turn-helix transcriptional regulator</fullName>
    </submittedName>
</protein>
<evidence type="ECO:0000256" key="1">
    <source>
        <dbReference type="ARBA" id="ARBA00023015"/>
    </source>
</evidence>
<dbReference type="GO" id="GO:0003677">
    <property type="term" value="F:DNA binding"/>
    <property type="evidence" value="ECO:0007669"/>
    <property type="project" value="UniProtKB-KW"/>
</dbReference>
<dbReference type="KEGG" id="dee:HQN60_00070"/>
<evidence type="ECO:0000259" key="4">
    <source>
        <dbReference type="Pfam" id="PF00717"/>
    </source>
</evidence>
<evidence type="ECO:0000313" key="6">
    <source>
        <dbReference type="Proteomes" id="UP000504844"/>
    </source>
</evidence>
<dbReference type="PANTHER" id="PTHR40661:SF3">
    <property type="entry name" value="FELS-1 PROPHAGE TRANSCRIPTIONAL REGULATOR"/>
    <property type="match status" value="1"/>
</dbReference>
<dbReference type="PANTHER" id="PTHR40661">
    <property type="match status" value="1"/>
</dbReference>
<dbReference type="InterPro" id="IPR036286">
    <property type="entry name" value="LexA/Signal_pep-like_sf"/>
</dbReference>
<evidence type="ECO:0000256" key="2">
    <source>
        <dbReference type="ARBA" id="ARBA00023125"/>
    </source>
</evidence>
<dbReference type="RefSeq" id="WP_173531770.1">
    <property type="nucleotide sequence ID" value="NZ_CP054143.1"/>
</dbReference>
<dbReference type="Gene3D" id="2.10.109.10">
    <property type="entry name" value="Umud Fragment, subunit A"/>
    <property type="match status" value="1"/>
</dbReference>
<dbReference type="InterPro" id="IPR039418">
    <property type="entry name" value="LexA-like"/>
</dbReference>
<dbReference type="AlphaFoldDB" id="A0A6M8SNY5"/>
<reference evidence="5 6" key="1">
    <citation type="submission" date="2020-05" db="EMBL/GenBank/DDBJ databases">
        <title>Complete genome sequence of Deefgea sp. D17.</title>
        <authorList>
            <person name="Bae J.-W."/>
            <person name="Han J.E."/>
        </authorList>
    </citation>
    <scope>NUCLEOTIDE SEQUENCE [LARGE SCALE GENOMIC DNA]</scope>
    <source>
        <strain evidence="5 6">D17</strain>
    </source>
</reference>
<name>A0A6M8SNY5_9NEIS</name>
<evidence type="ECO:0000313" key="5">
    <source>
        <dbReference type="EMBL" id="QKJ65260.1"/>
    </source>
</evidence>
<dbReference type="SUPFAM" id="SSF51306">
    <property type="entry name" value="LexA/Signal peptidase"/>
    <property type="match status" value="1"/>
</dbReference>
<keyword evidence="6" id="KW-1185">Reference proteome</keyword>
<keyword evidence="1" id="KW-0805">Transcription regulation</keyword>
<evidence type="ECO:0000256" key="3">
    <source>
        <dbReference type="ARBA" id="ARBA00023163"/>
    </source>
</evidence>
<proteinExistence type="predicted"/>
<organism evidence="5 6">
    <name type="scientific">Deefgea piscis</name>
    <dbReference type="NCBI Taxonomy" id="2739061"/>
    <lineage>
        <taxon>Bacteria</taxon>
        <taxon>Pseudomonadati</taxon>
        <taxon>Pseudomonadota</taxon>
        <taxon>Betaproteobacteria</taxon>
        <taxon>Neisseriales</taxon>
        <taxon>Chitinibacteraceae</taxon>
        <taxon>Deefgea</taxon>
    </lineage>
</organism>
<gene>
    <name evidence="5" type="ORF">HQN60_00070</name>
</gene>
<dbReference type="CDD" id="cd06529">
    <property type="entry name" value="S24_LexA-like"/>
    <property type="match status" value="1"/>
</dbReference>
<accession>A0A6M8SNY5</accession>
<keyword evidence="3" id="KW-0804">Transcription</keyword>
<feature type="domain" description="Peptidase S24/S26A/S26B/S26C" evidence="4">
    <location>
        <begin position="114"/>
        <end position="238"/>
    </location>
</feature>
<dbReference type="EMBL" id="CP054143">
    <property type="protein sequence ID" value="QKJ65260.1"/>
    <property type="molecule type" value="Genomic_DNA"/>
</dbReference>
<sequence>MTAMKTFQERMRYAVEQAGGQTELAKLVSQLKGAKVNPQAIQYLCDETPPRGKPARSSGLTPFIAAATGLNSVWLATGNGEMKINPALQPITAWDNEDELDPDLYIFIPALDIKLSAGNGNVIWEVNTKNQQQAFRRAWATRVGINPACAATMTADGNSMEPRILDGDSLVVDYCQNIIADGKVYALAIENEVFVKRIHKEAGGALRISSDNADKNKYPDKIIPAEHIDSIQIIGRIIAVSGGI</sequence>
<dbReference type="Pfam" id="PF00717">
    <property type="entry name" value="Peptidase_S24"/>
    <property type="match status" value="1"/>
</dbReference>
<keyword evidence="2" id="KW-0238">DNA-binding</keyword>
<dbReference type="InterPro" id="IPR015927">
    <property type="entry name" value="Peptidase_S24_S26A/B/C"/>
</dbReference>